<evidence type="ECO:0000256" key="1">
    <source>
        <dbReference type="ARBA" id="ARBA00004701"/>
    </source>
</evidence>
<dbReference type="EMBL" id="CAJVRL010000115">
    <property type="protein sequence ID" value="CAG8961736.1"/>
    <property type="molecule type" value="Genomic_DNA"/>
</dbReference>
<dbReference type="InterPro" id="IPR001732">
    <property type="entry name" value="UDP-Glc/GDP-Man_DH_N"/>
</dbReference>
<dbReference type="GO" id="GO:0005634">
    <property type="term" value="C:nucleus"/>
    <property type="evidence" value="ECO:0007669"/>
    <property type="project" value="TreeGrafter"/>
</dbReference>
<dbReference type="AlphaFoldDB" id="A0A9N9L7L8"/>
<dbReference type="PIRSF" id="PIRSF500134">
    <property type="entry name" value="UDPglc_DH_bac"/>
    <property type="match status" value="1"/>
</dbReference>
<dbReference type="NCBIfam" id="TIGR03026">
    <property type="entry name" value="NDP-sugDHase"/>
    <property type="match status" value="1"/>
</dbReference>
<dbReference type="InterPro" id="IPR017476">
    <property type="entry name" value="UDP-Glc/GDP-Man"/>
</dbReference>
<evidence type="ECO:0000256" key="9">
    <source>
        <dbReference type="PIRSR" id="PIRSR500134-3"/>
    </source>
</evidence>
<comment type="caution">
    <text evidence="12">The sequence shown here is derived from an EMBL/GenBank/DDBJ whole genome shotgun (WGS) entry which is preliminary data.</text>
</comment>
<feature type="binding site" evidence="8">
    <location>
        <begin position="267"/>
        <end position="270"/>
    </location>
    <ligand>
        <name>substrate</name>
    </ligand>
</feature>
<dbReference type="InterPro" id="IPR028356">
    <property type="entry name" value="UDPglc_DH_euk"/>
</dbReference>
<accession>A0A9N9L7L8</accession>
<dbReference type="InterPro" id="IPR028357">
    <property type="entry name" value="UDPglc_DH_bac"/>
</dbReference>
<sequence length="658" mass="71328">MPNMEEIHLPLAACAVEPDFDLSTAPTTPDGSLTFSPVLQALRPTDGSDDSGSKTKSQHEGHRTSNATLESDIGSVKNVCCIGAGYVGGPTAAMIALQNPHLKVTVVDRDPIRIKQWNSKHLPIHEPGLENIIRITRDGTREFSIPISSSPTSPSRFFLKTKSRETTVPARSPNLFFSTDVAGNISEADIIFISVNTPTKKCGIGAGRATDMTAVEAVSKEVAMHAKAGAIIVEKSTVPCRTADMIRSILKDYRPDSHFEILSNPEFLSEGTSILNLLTPSRILIGSSLTPSGLHAASQLASIYTSWIPKSKIITTNTYSSELSKLVANAFLAQRISSINSISALCEKTGASISEVAQSVGMDERIGNKFLKAGVGFGGSCFGKDVRSLMYISESLGLPEVSEYWGQVLAINDFQQRRFVRRVVGCLNGSLRGKKIAVLGVAFKGETKDMRESPTWGVLEMLIQEEPGAVTVWDPKCEVQSVKEEIGMVLGESVLTEKGCRVQVVGDVYAATKDCDAVLVMVDSPEFRLSHSISPASSARKEYKDPRPFQNVEPTESELLSLHDFFVTTSNAKFHDESDPLNRFIPQPECGDGCTSCMNGGGEMDTKVGEKLDWARIVYHLRQPKWIFDGRGVLEKGEIERLGGRLEGIGEVGWGVGS</sequence>
<dbReference type="InterPro" id="IPR014027">
    <property type="entry name" value="UDP-Glc/GDP-Man_DH_C"/>
</dbReference>
<dbReference type="SUPFAM" id="SSF51735">
    <property type="entry name" value="NAD(P)-binding Rossmann-fold domains"/>
    <property type="match status" value="1"/>
</dbReference>
<feature type="binding site" evidence="9">
    <location>
        <position position="197"/>
    </location>
    <ligand>
        <name>NAD(+)</name>
        <dbReference type="ChEBI" id="CHEBI:57540"/>
    </ligand>
</feature>
<feature type="binding site" evidence="9">
    <location>
        <position position="384"/>
    </location>
    <ligand>
        <name>NAD(+)</name>
        <dbReference type="ChEBI" id="CHEBI:57540"/>
    </ligand>
</feature>
<evidence type="ECO:0000256" key="7">
    <source>
        <dbReference type="PIRSR" id="PIRSR500134-1"/>
    </source>
</evidence>
<dbReference type="InterPro" id="IPR014026">
    <property type="entry name" value="UDP-Glc/GDP-Man_DH_dimer"/>
</dbReference>
<comment type="pathway">
    <text evidence="1">Nucleotide-sugar biosynthesis; UDP-alpha-D-glucuronate biosynthesis; UDP-alpha-D-glucuronate from UDP-alpha-D-glucose: step 1/1.</text>
</comment>
<dbReference type="InterPro" id="IPR036291">
    <property type="entry name" value="NAD(P)-bd_dom_sf"/>
</dbReference>
<gene>
    <name evidence="12" type="ORF">HYFRA_00006278</name>
</gene>
<dbReference type="PANTHER" id="PTHR11374">
    <property type="entry name" value="UDP-GLUCOSE DEHYDROGENASE/UDP-MANNAC DEHYDROGENASE"/>
    <property type="match status" value="1"/>
</dbReference>
<protein>
    <recommendedName>
        <fullName evidence="3">UDP-glucose 6-dehydrogenase</fullName>
        <ecNumber evidence="3">1.1.1.22</ecNumber>
    </recommendedName>
</protein>
<evidence type="ECO:0000256" key="3">
    <source>
        <dbReference type="ARBA" id="ARBA00012954"/>
    </source>
</evidence>
<dbReference type="InterPro" id="IPR036220">
    <property type="entry name" value="UDP-Glc/GDP-Man_DH_C_sf"/>
</dbReference>
<dbReference type="Proteomes" id="UP000696280">
    <property type="component" value="Unassembled WGS sequence"/>
</dbReference>
<keyword evidence="13" id="KW-1185">Reference proteome</keyword>
<keyword evidence="4" id="KW-0560">Oxidoreductase</keyword>
<comment type="similarity">
    <text evidence="2">Belongs to the UDP-glucose/GDP-mannose dehydrogenase family.</text>
</comment>
<dbReference type="SUPFAM" id="SSF48179">
    <property type="entry name" value="6-phosphogluconate dehydrogenase C-terminal domain-like"/>
    <property type="match status" value="1"/>
</dbReference>
<dbReference type="EC" id="1.1.1.22" evidence="3"/>
<dbReference type="SUPFAM" id="SSF52413">
    <property type="entry name" value="UDP-glucose/GDP-mannose dehydrogenase C-terminal domain"/>
    <property type="match status" value="1"/>
</dbReference>
<feature type="binding site" evidence="9">
    <location>
        <position position="237"/>
    </location>
    <ligand>
        <name>NAD(+)</name>
        <dbReference type="ChEBI" id="CHEBI:57540"/>
    </ligand>
</feature>
<evidence type="ECO:0000256" key="8">
    <source>
        <dbReference type="PIRSR" id="PIRSR500134-2"/>
    </source>
</evidence>
<feature type="active site" description="Nucleophile" evidence="7">
    <location>
        <position position="381"/>
    </location>
</feature>
<reference evidence="12" key="1">
    <citation type="submission" date="2021-07" db="EMBL/GenBank/DDBJ databases">
        <authorList>
            <person name="Durling M."/>
        </authorList>
    </citation>
    <scope>NUCLEOTIDE SEQUENCE</scope>
</reference>
<dbReference type="InterPro" id="IPR008927">
    <property type="entry name" value="6-PGluconate_DH-like_C_sf"/>
</dbReference>
<feature type="binding site" evidence="9">
    <location>
        <position position="113"/>
    </location>
    <ligand>
        <name>NAD(+)</name>
        <dbReference type="ChEBI" id="CHEBI:57540"/>
    </ligand>
</feature>
<evidence type="ECO:0000313" key="12">
    <source>
        <dbReference type="EMBL" id="CAG8961736.1"/>
    </source>
</evidence>
<dbReference type="PIRSF" id="PIRSF000124">
    <property type="entry name" value="UDPglc_GDPman_dh"/>
    <property type="match status" value="1"/>
</dbReference>
<dbReference type="SMART" id="SM00984">
    <property type="entry name" value="UDPG_MGDP_dh_C"/>
    <property type="match status" value="1"/>
</dbReference>
<feature type="binding site" evidence="8">
    <location>
        <begin position="370"/>
        <end position="374"/>
    </location>
    <ligand>
        <name>substrate</name>
    </ligand>
</feature>
<feature type="binding site" evidence="8">
    <location>
        <position position="325"/>
    </location>
    <ligand>
        <name>substrate</name>
    </ligand>
</feature>
<comment type="catalytic activity">
    <reaction evidence="6">
        <text>UDP-alpha-D-glucose + 2 NAD(+) + H2O = UDP-alpha-D-glucuronate + 2 NADH + 3 H(+)</text>
        <dbReference type="Rhea" id="RHEA:23596"/>
        <dbReference type="ChEBI" id="CHEBI:15377"/>
        <dbReference type="ChEBI" id="CHEBI:15378"/>
        <dbReference type="ChEBI" id="CHEBI:57540"/>
        <dbReference type="ChEBI" id="CHEBI:57945"/>
        <dbReference type="ChEBI" id="CHEBI:58052"/>
        <dbReference type="ChEBI" id="CHEBI:58885"/>
        <dbReference type="EC" id="1.1.1.22"/>
    </reaction>
</comment>
<feature type="region of interest" description="Disordered" evidence="10">
    <location>
        <begin position="41"/>
        <end position="69"/>
    </location>
</feature>
<dbReference type="GO" id="GO:0006024">
    <property type="term" value="P:glycosaminoglycan biosynthetic process"/>
    <property type="evidence" value="ECO:0007669"/>
    <property type="project" value="TreeGrafter"/>
</dbReference>
<evidence type="ECO:0000256" key="6">
    <source>
        <dbReference type="ARBA" id="ARBA00047473"/>
    </source>
</evidence>
<evidence type="ECO:0000259" key="11">
    <source>
        <dbReference type="SMART" id="SM00984"/>
    </source>
</evidence>
<evidence type="ECO:0000256" key="4">
    <source>
        <dbReference type="ARBA" id="ARBA00023002"/>
    </source>
</evidence>
<dbReference type="Gene3D" id="1.20.5.100">
    <property type="entry name" value="Cytochrome c1, transmembrane anchor, C-terminal"/>
    <property type="match status" value="1"/>
</dbReference>
<keyword evidence="5 9" id="KW-0520">NAD</keyword>
<dbReference type="Pfam" id="PF00984">
    <property type="entry name" value="UDPG_MGDP_dh"/>
    <property type="match status" value="1"/>
</dbReference>
<dbReference type="GO" id="GO:0000271">
    <property type="term" value="P:polysaccharide biosynthetic process"/>
    <property type="evidence" value="ECO:0007669"/>
    <property type="project" value="InterPro"/>
</dbReference>
<feature type="binding site" evidence="8">
    <location>
        <position position="378"/>
    </location>
    <ligand>
        <name>substrate</name>
    </ligand>
</feature>
<dbReference type="FunFam" id="1.20.5.100:FF:000001">
    <property type="entry name" value="UDP-glucose 6-dehydrogenase"/>
    <property type="match status" value="1"/>
</dbReference>
<feature type="binding site" evidence="9">
    <location>
        <position position="270"/>
    </location>
    <ligand>
        <name>NAD(+)</name>
        <dbReference type="ChEBI" id="CHEBI:57540"/>
    </ligand>
</feature>
<name>A0A9N9L7L8_9HELO</name>
<dbReference type="OrthoDB" id="5059218at2759"/>
<dbReference type="PANTHER" id="PTHR11374:SF3">
    <property type="entry name" value="UDP-GLUCOSE 6-DEHYDROGENASE"/>
    <property type="match status" value="1"/>
</dbReference>
<feature type="binding site" evidence="8">
    <location>
        <position position="444"/>
    </location>
    <ligand>
        <name>substrate</name>
    </ligand>
</feature>
<evidence type="ECO:0000313" key="13">
    <source>
        <dbReference type="Proteomes" id="UP000696280"/>
    </source>
</evidence>
<dbReference type="GO" id="GO:0003979">
    <property type="term" value="F:UDP-glucose 6-dehydrogenase activity"/>
    <property type="evidence" value="ECO:0007669"/>
    <property type="project" value="UniProtKB-EC"/>
</dbReference>
<feature type="domain" description="UDP-glucose/GDP-mannose dehydrogenase C-terminal" evidence="11">
    <location>
        <begin position="437"/>
        <end position="545"/>
    </location>
</feature>
<evidence type="ECO:0000256" key="10">
    <source>
        <dbReference type="SAM" id="MobiDB-lite"/>
    </source>
</evidence>
<dbReference type="GO" id="GO:0051287">
    <property type="term" value="F:NAD binding"/>
    <property type="evidence" value="ECO:0007669"/>
    <property type="project" value="InterPro"/>
</dbReference>
<feature type="compositionally biased region" description="Basic and acidic residues" evidence="10">
    <location>
        <begin position="51"/>
        <end position="63"/>
    </location>
</feature>
<evidence type="ECO:0000256" key="2">
    <source>
        <dbReference type="ARBA" id="ARBA00006601"/>
    </source>
</evidence>
<organism evidence="12 13">
    <name type="scientific">Hymenoscyphus fraxineus</name>
    <dbReference type="NCBI Taxonomy" id="746836"/>
    <lineage>
        <taxon>Eukaryota</taxon>
        <taxon>Fungi</taxon>
        <taxon>Dikarya</taxon>
        <taxon>Ascomycota</taxon>
        <taxon>Pezizomycotina</taxon>
        <taxon>Leotiomycetes</taxon>
        <taxon>Helotiales</taxon>
        <taxon>Helotiaceae</taxon>
        <taxon>Hymenoscyphus</taxon>
    </lineage>
</organism>
<evidence type="ECO:0000256" key="5">
    <source>
        <dbReference type="ARBA" id="ARBA00023027"/>
    </source>
</evidence>
<feature type="binding site" evidence="9">
    <location>
        <position position="108"/>
    </location>
    <ligand>
        <name>NAD(+)</name>
        <dbReference type="ChEBI" id="CHEBI:57540"/>
    </ligand>
</feature>
<feature type="binding site" evidence="9">
    <location>
        <position position="451"/>
    </location>
    <ligand>
        <name>NAD(+)</name>
        <dbReference type="ChEBI" id="CHEBI:57540"/>
    </ligand>
</feature>
<dbReference type="Gene3D" id="3.40.50.720">
    <property type="entry name" value="NAD(P)-binding Rossmann-like Domain"/>
    <property type="match status" value="2"/>
</dbReference>
<dbReference type="Pfam" id="PF03720">
    <property type="entry name" value="UDPG_MGDP_dh_C"/>
    <property type="match status" value="1"/>
</dbReference>
<proteinExistence type="inferred from homology"/>
<dbReference type="Pfam" id="PF03721">
    <property type="entry name" value="UDPG_MGDP_dh_N"/>
    <property type="match status" value="2"/>
</dbReference>